<dbReference type="InterPro" id="IPR004099">
    <property type="entry name" value="Pyr_nucl-diS_OxRdtase_dimer"/>
</dbReference>
<dbReference type="SUPFAM" id="SSF55424">
    <property type="entry name" value="FAD/NAD-linked reductases, dimerisation (C-terminal) domain"/>
    <property type="match status" value="1"/>
</dbReference>
<evidence type="ECO:0000256" key="5">
    <source>
        <dbReference type="ARBA" id="ARBA00022827"/>
    </source>
</evidence>
<protein>
    <recommendedName>
        <fullName evidence="3 14">Dihydrolipoyl dehydrogenase</fullName>
        <ecNumber evidence="2 14">1.8.1.4</ecNumber>
    </recommendedName>
</protein>
<feature type="binding site" evidence="12">
    <location>
        <begin position="174"/>
        <end position="181"/>
    </location>
    <ligand>
        <name>NAD(+)</name>
        <dbReference type="ChEBI" id="CHEBI:57540"/>
    </ligand>
</feature>
<evidence type="ECO:0000259" key="16">
    <source>
        <dbReference type="Pfam" id="PF07992"/>
    </source>
</evidence>
<keyword evidence="18" id="KW-1185">Reference proteome</keyword>
<evidence type="ECO:0000256" key="9">
    <source>
        <dbReference type="ARBA" id="ARBA00023284"/>
    </source>
</evidence>
<dbReference type="GO" id="GO:0006103">
    <property type="term" value="P:2-oxoglutarate metabolic process"/>
    <property type="evidence" value="ECO:0007669"/>
    <property type="project" value="TreeGrafter"/>
</dbReference>
<dbReference type="EMBL" id="JACHGZ010000002">
    <property type="protein sequence ID" value="MBB5147886.1"/>
    <property type="molecule type" value="Genomic_DNA"/>
</dbReference>
<evidence type="ECO:0000259" key="15">
    <source>
        <dbReference type="Pfam" id="PF02852"/>
    </source>
</evidence>
<dbReference type="InterPro" id="IPR006258">
    <property type="entry name" value="Lipoamide_DH"/>
</dbReference>
<dbReference type="NCBIfam" id="TIGR01350">
    <property type="entry name" value="lipoamide_DH"/>
    <property type="match status" value="1"/>
</dbReference>
<dbReference type="GO" id="GO:0004148">
    <property type="term" value="F:dihydrolipoyl dehydrogenase (NADH) activity"/>
    <property type="evidence" value="ECO:0007669"/>
    <property type="project" value="UniProtKB-EC"/>
</dbReference>
<dbReference type="InterPro" id="IPR050151">
    <property type="entry name" value="Class-I_Pyr_Nuc-Dis_Oxidored"/>
</dbReference>
<feature type="binding site" evidence="12">
    <location>
        <position position="50"/>
    </location>
    <ligand>
        <name>FAD</name>
        <dbReference type="ChEBI" id="CHEBI:57692"/>
    </ligand>
</feature>
<dbReference type="InterPro" id="IPR012999">
    <property type="entry name" value="Pyr_OxRdtase_I_AS"/>
</dbReference>
<dbReference type="PROSITE" id="PS00076">
    <property type="entry name" value="PYRIDINE_REDOX_1"/>
    <property type="match status" value="1"/>
</dbReference>
<dbReference type="AlphaFoldDB" id="A0A840PYF4"/>
<feature type="binding site" evidence="12">
    <location>
        <position position="256"/>
    </location>
    <ligand>
        <name>NAD(+)</name>
        <dbReference type="ChEBI" id="CHEBI:57540"/>
    </ligand>
</feature>
<keyword evidence="8" id="KW-1015">Disulfide bond</keyword>
<feature type="active site" description="Proton acceptor" evidence="11">
    <location>
        <position position="429"/>
    </location>
</feature>
<dbReference type="PANTHER" id="PTHR22912:SF151">
    <property type="entry name" value="DIHYDROLIPOYL DEHYDROGENASE, MITOCHONDRIAL"/>
    <property type="match status" value="1"/>
</dbReference>
<keyword evidence="12" id="KW-0547">Nucleotide-binding</keyword>
<evidence type="ECO:0000256" key="3">
    <source>
        <dbReference type="ARBA" id="ARBA00016961"/>
    </source>
</evidence>
<dbReference type="EC" id="1.8.1.4" evidence="2 14"/>
<keyword evidence="9 14" id="KW-0676">Redox-active center</keyword>
<dbReference type="InterPro" id="IPR023753">
    <property type="entry name" value="FAD/NAD-binding_dom"/>
</dbReference>
<reference evidence="17 18" key="1">
    <citation type="submission" date="2020-08" db="EMBL/GenBank/DDBJ databases">
        <title>Genomic Encyclopedia of Type Strains, Phase IV (KMG-IV): sequencing the most valuable type-strain genomes for metagenomic binning, comparative biology and taxonomic classification.</title>
        <authorList>
            <person name="Goeker M."/>
        </authorList>
    </citation>
    <scope>NUCLEOTIDE SEQUENCE [LARGE SCALE GENOMIC DNA]</scope>
    <source>
        <strain evidence="17 18">DSM 10633</strain>
    </source>
</reference>
<evidence type="ECO:0000256" key="12">
    <source>
        <dbReference type="PIRSR" id="PIRSR000350-3"/>
    </source>
</evidence>
<comment type="cofactor">
    <cofactor evidence="12 14">
        <name>FAD</name>
        <dbReference type="ChEBI" id="CHEBI:57692"/>
    </cofactor>
    <text evidence="12 14">Binds 1 FAD per subunit.</text>
</comment>
<evidence type="ECO:0000256" key="2">
    <source>
        <dbReference type="ARBA" id="ARBA00012608"/>
    </source>
</evidence>
<dbReference type="Gene3D" id="3.50.50.60">
    <property type="entry name" value="FAD/NAD(P)-binding domain"/>
    <property type="match status" value="2"/>
</dbReference>
<evidence type="ECO:0000256" key="1">
    <source>
        <dbReference type="ARBA" id="ARBA00007532"/>
    </source>
</evidence>
<name>A0A840PYF4_URETH</name>
<keyword evidence="7 12" id="KW-0520">NAD</keyword>
<evidence type="ECO:0000256" key="13">
    <source>
        <dbReference type="PIRSR" id="PIRSR000350-4"/>
    </source>
</evidence>
<keyword evidence="5 12" id="KW-0274">FAD</keyword>
<evidence type="ECO:0000256" key="10">
    <source>
        <dbReference type="ARBA" id="ARBA00049187"/>
    </source>
</evidence>
<dbReference type="InterPro" id="IPR001100">
    <property type="entry name" value="Pyr_nuc-diS_OxRdtase"/>
</dbReference>
<keyword evidence="4 14" id="KW-0285">Flavoprotein</keyword>
<evidence type="ECO:0000313" key="17">
    <source>
        <dbReference type="EMBL" id="MBB5147886.1"/>
    </source>
</evidence>
<evidence type="ECO:0000256" key="7">
    <source>
        <dbReference type="ARBA" id="ARBA00023027"/>
    </source>
</evidence>
<dbReference type="Pfam" id="PF07992">
    <property type="entry name" value="Pyr_redox_2"/>
    <property type="match status" value="1"/>
</dbReference>
<dbReference type="PANTHER" id="PTHR22912">
    <property type="entry name" value="DISULFIDE OXIDOREDUCTASE"/>
    <property type="match status" value="1"/>
</dbReference>
<feature type="binding site" evidence="12">
    <location>
        <position position="197"/>
    </location>
    <ligand>
        <name>NAD(+)</name>
        <dbReference type="ChEBI" id="CHEBI:57540"/>
    </ligand>
</feature>
<comment type="similarity">
    <text evidence="1 14">Belongs to the class-I pyridine nucleotide-disulfide oxidoreductase family.</text>
</comment>
<gene>
    <name evidence="17" type="ORF">HNR36_000268</name>
</gene>
<evidence type="ECO:0000256" key="8">
    <source>
        <dbReference type="ARBA" id="ARBA00023157"/>
    </source>
</evidence>
<evidence type="ECO:0000256" key="4">
    <source>
        <dbReference type="ARBA" id="ARBA00022630"/>
    </source>
</evidence>
<keyword evidence="6 14" id="KW-0560">Oxidoreductase</keyword>
<evidence type="ECO:0000313" key="18">
    <source>
        <dbReference type="Proteomes" id="UP000557217"/>
    </source>
</evidence>
<dbReference type="GO" id="GO:0005737">
    <property type="term" value="C:cytoplasm"/>
    <property type="evidence" value="ECO:0007669"/>
    <property type="project" value="UniProtKB-ARBA"/>
</dbReference>
<feature type="domain" description="FAD/NAD(P)-binding" evidence="16">
    <location>
        <begin position="4"/>
        <end position="311"/>
    </location>
</feature>
<comment type="miscellaneous">
    <text evidence="14">The active site is a redox-active disulfide bond.</text>
</comment>
<dbReference type="PRINTS" id="PR00411">
    <property type="entry name" value="PNDRDTASEI"/>
</dbReference>
<feature type="disulfide bond" description="Redox-active" evidence="13">
    <location>
        <begin position="41"/>
        <end position="46"/>
    </location>
</feature>
<dbReference type="PIRSF" id="PIRSF000350">
    <property type="entry name" value="Mercury_reductase_MerA"/>
    <property type="match status" value="1"/>
</dbReference>
<evidence type="ECO:0000256" key="11">
    <source>
        <dbReference type="PIRSR" id="PIRSR000350-2"/>
    </source>
</evidence>
<evidence type="ECO:0000256" key="14">
    <source>
        <dbReference type="RuleBase" id="RU003692"/>
    </source>
</evidence>
<dbReference type="RefSeq" id="WP_168411815.1">
    <property type="nucleotide sequence ID" value="NZ_JAAXPW010000002.1"/>
</dbReference>
<organism evidence="17 18">
    <name type="scientific">Ureibacillus thermosphaericus</name>
    <dbReference type="NCBI Taxonomy" id="51173"/>
    <lineage>
        <taxon>Bacteria</taxon>
        <taxon>Bacillati</taxon>
        <taxon>Bacillota</taxon>
        <taxon>Bacilli</taxon>
        <taxon>Bacillales</taxon>
        <taxon>Caryophanaceae</taxon>
        <taxon>Ureibacillus</taxon>
    </lineage>
</organism>
<dbReference type="InterPro" id="IPR036188">
    <property type="entry name" value="FAD/NAD-bd_sf"/>
</dbReference>
<dbReference type="FunFam" id="3.30.390.30:FF:000001">
    <property type="entry name" value="Dihydrolipoyl dehydrogenase"/>
    <property type="match status" value="1"/>
</dbReference>
<evidence type="ECO:0000256" key="6">
    <source>
        <dbReference type="ARBA" id="ARBA00023002"/>
    </source>
</evidence>
<dbReference type="SUPFAM" id="SSF51905">
    <property type="entry name" value="FAD/NAD(P)-binding domain"/>
    <property type="match status" value="1"/>
</dbReference>
<dbReference type="Proteomes" id="UP000557217">
    <property type="component" value="Unassembled WGS sequence"/>
</dbReference>
<dbReference type="GO" id="GO:0050660">
    <property type="term" value="F:flavin adenine dinucleotide binding"/>
    <property type="evidence" value="ECO:0007669"/>
    <property type="project" value="InterPro"/>
</dbReference>
<feature type="binding site" evidence="12">
    <location>
        <position position="296"/>
    </location>
    <ligand>
        <name>FAD</name>
        <dbReference type="ChEBI" id="CHEBI:57692"/>
    </ligand>
</feature>
<comment type="caution">
    <text evidence="17">The sequence shown here is derived from an EMBL/GenBank/DDBJ whole genome shotgun (WGS) entry which is preliminary data.</text>
</comment>
<dbReference type="InterPro" id="IPR016156">
    <property type="entry name" value="FAD/NAD-linked_Rdtase_dimer_sf"/>
</dbReference>
<dbReference type="PRINTS" id="PR00368">
    <property type="entry name" value="FADPNR"/>
</dbReference>
<feature type="domain" description="Pyridine nucleotide-disulphide oxidoreductase dimerisation" evidence="15">
    <location>
        <begin position="331"/>
        <end position="439"/>
    </location>
</feature>
<dbReference type="Pfam" id="PF02852">
    <property type="entry name" value="Pyr_redox_dim"/>
    <property type="match status" value="1"/>
</dbReference>
<dbReference type="Gene3D" id="3.30.390.30">
    <property type="match status" value="1"/>
</dbReference>
<sequence>MKTYDVLIIGAGPGGYVAAEEAAQLGNSVCVIEKNAIGGCCLNVGCIPSKAYLQYSHWLSAVHALNANGLSVTVNQIDFPSVVKRKNKIISTLQSGIHLTFKKNGIQYITGEAKYVEGKIFEVNGERYYGKNVLLAMGGAPFVPNIPGLSDVDYLTTNSFFDMETLPNQLTIIGGGVIGVELAYAMKRFGADVTIIEAAPDILLTVDSEARSIVKEKLQRMGIKIITKASVQKVKKGCVLLSSEEIPFDQLLVATGRKQNLEIPLAMGLELDERKHFVKVNEYYETSMKNVYAIGDLIGGYTLAHAASAEGIKAVRAINGKKERPVSPYSIPRPLFIEPEVAEFGMSEEEARQKGYDVIVEKMPFSFNGRAIAANETEGFVKIISESKYREILGAVIVGPNAADLIHQILAVYESEGTVDELANTVFAHPTVSELIQETAKRIYKTSINLRRNQE</sequence>
<proteinExistence type="inferred from homology"/>
<comment type="catalytic activity">
    <reaction evidence="10 14">
        <text>N(6)-[(R)-dihydrolipoyl]-L-lysyl-[protein] + NAD(+) = N(6)-[(R)-lipoyl]-L-lysyl-[protein] + NADH + H(+)</text>
        <dbReference type="Rhea" id="RHEA:15045"/>
        <dbReference type="Rhea" id="RHEA-COMP:10474"/>
        <dbReference type="Rhea" id="RHEA-COMP:10475"/>
        <dbReference type="ChEBI" id="CHEBI:15378"/>
        <dbReference type="ChEBI" id="CHEBI:57540"/>
        <dbReference type="ChEBI" id="CHEBI:57945"/>
        <dbReference type="ChEBI" id="CHEBI:83099"/>
        <dbReference type="ChEBI" id="CHEBI:83100"/>
        <dbReference type="EC" id="1.8.1.4"/>
    </reaction>
</comment>
<accession>A0A840PYF4</accession>